<protein>
    <recommendedName>
        <fullName evidence="1">DDE-1 domain-containing protein</fullName>
    </recommendedName>
</protein>
<feature type="non-terminal residue" evidence="2">
    <location>
        <position position="85"/>
    </location>
</feature>
<dbReference type="AlphaFoldDB" id="A0A7J9DX79"/>
<organism evidence="2 3">
    <name type="scientific">Gossypium trilobum</name>
    <dbReference type="NCBI Taxonomy" id="34281"/>
    <lineage>
        <taxon>Eukaryota</taxon>
        <taxon>Viridiplantae</taxon>
        <taxon>Streptophyta</taxon>
        <taxon>Embryophyta</taxon>
        <taxon>Tracheophyta</taxon>
        <taxon>Spermatophyta</taxon>
        <taxon>Magnoliopsida</taxon>
        <taxon>eudicotyledons</taxon>
        <taxon>Gunneridae</taxon>
        <taxon>Pentapetalae</taxon>
        <taxon>rosids</taxon>
        <taxon>malvids</taxon>
        <taxon>Malvales</taxon>
        <taxon>Malvaceae</taxon>
        <taxon>Malvoideae</taxon>
        <taxon>Gossypium</taxon>
    </lineage>
</organism>
<comment type="caution">
    <text evidence="2">The sequence shown here is derived from an EMBL/GenBank/DDBJ whole genome shotgun (WGS) entry which is preliminary data.</text>
</comment>
<dbReference type="GO" id="GO:0003676">
    <property type="term" value="F:nucleic acid binding"/>
    <property type="evidence" value="ECO:0007669"/>
    <property type="project" value="InterPro"/>
</dbReference>
<accession>A0A7J9DX79</accession>
<feature type="domain" description="DDE-1" evidence="1">
    <location>
        <begin position="28"/>
        <end position="78"/>
    </location>
</feature>
<dbReference type="Pfam" id="PF03184">
    <property type="entry name" value="DDE_1"/>
    <property type="match status" value="1"/>
</dbReference>
<dbReference type="Proteomes" id="UP000593568">
    <property type="component" value="Unassembled WGS sequence"/>
</dbReference>
<gene>
    <name evidence="2" type="ORF">Gotri_014572</name>
</gene>
<evidence type="ECO:0000313" key="2">
    <source>
        <dbReference type="EMBL" id="MBA0765360.1"/>
    </source>
</evidence>
<reference evidence="2 3" key="1">
    <citation type="journal article" date="2019" name="Genome Biol. Evol.">
        <title>Insights into the evolution of the New World diploid cottons (Gossypium, subgenus Houzingenia) based on genome sequencing.</title>
        <authorList>
            <person name="Grover C.E."/>
            <person name="Arick M.A. 2nd"/>
            <person name="Thrash A."/>
            <person name="Conover J.L."/>
            <person name="Sanders W.S."/>
            <person name="Peterson D.G."/>
            <person name="Frelichowski J.E."/>
            <person name="Scheffler J.A."/>
            <person name="Scheffler B.E."/>
            <person name="Wendel J.F."/>
        </authorList>
    </citation>
    <scope>NUCLEOTIDE SEQUENCE [LARGE SCALE GENOMIC DNA]</scope>
    <source>
        <strain evidence="2">8</strain>
        <tissue evidence="2">Leaf</tissue>
    </source>
</reference>
<keyword evidence="3" id="KW-1185">Reference proteome</keyword>
<proteinExistence type="predicted"/>
<dbReference type="EMBL" id="JABEZW010000005">
    <property type="protein sequence ID" value="MBA0765360.1"/>
    <property type="molecule type" value="Genomic_DNA"/>
</dbReference>
<name>A0A7J9DX79_9ROSI</name>
<evidence type="ECO:0000313" key="3">
    <source>
        <dbReference type="Proteomes" id="UP000593568"/>
    </source>
</evidence>
<sequence>KKDKERLTVLVCCNGDGSDKVPFWVIGVKIYYRRCFYSSILESYEKGEINPEKINVFDAIHFINVAWNIDVKSTTIANFSRHCKI</sequence>
<evidence type="ECO:0000259" key="1">
    <source>
        <dbReference type="Pfam" id="PF03184"/>
    </source>
</evidence>
<dbReference type="InterPro" id="IPR004875">
    <property type="entry name" value="DDE_SF_endonuclease_dom"/>
</dbReference>